<dbReference type="Proteomes" id="UP000285301">
    <property type="component" value="Unassembled WGS sequence"/>
</dbReference>
<dbReference type="Pfam" id="PF13920">
    <property type="entry name" value="zf-C3HC4_3"/>
    <property type="match status" value="1"/>
</dbReference>
<keyword evidence="1 3" id="KW-0479">Metal-binding</keyword>
<dbReference type="InterPro" id="IPR013083">
    <property type="entry name" value="Znf_RING/FYVE/PHD"/>
</dbReference>
<sequence length="170" mass="19948">MVQNPYNNGIVMSDAIINSDDENEQLYVRNHLVEVECAICSESYLGHFTYVLQCGHSLCSECTIKLRMSTYECPFCKKLIHSLFPFMFFPDQVWIDCVTANAKNEYKFEIVEHENNNFYLNKFKGIVFRVKTNLNGKKITEQARFEDQENNGEFAAIFPNIKRILWIDLY</sequence>
<dbReference type="EMBL" id="NCKU01017734">
    <property type="protein sequence ID" value="RWR98938.1"/>
    <property type="molecule type" value="Genomic_DNA"/>
</dbReference>
<dbReference type="GO" id="GO:0008270">
    <property type="term" value="F:zinc ion binding"/>
    <property type="evidence" value="ECO:0007669"/>
    <property type="project" value="UniProtKB-KW"/>
</dbReference>
<dbReference type="SUPFAM" id="SSF57850">
    <property type="entry name" value="RING/U-box"/>
    <property type="match status" value="1"/>
</dbReference>
<evidence type="ECO:0000256" key="3">
    <source>
        <dbReference type="PROSITE-ProRule" id="PRU00175"/>
    </source>
</evidence>
<gene>
    <name evidence="5" type="ORF">B4U79_18847</name>
</gene>
<dbReference type="OrthoDB" id="8062037at2759"/>
<dbReference type="AlphaFoldDB" id="A0A3S3RF99"/>
<organism evidence="5 6">
    <name type="scientific">Dinothrombium tinctorium</name>
    <dbReference type="NCBI Taxonomy" id="1965070"/>
    <lineage>
        <taxon>Eukaryota</taxon>
        <taxon>Metazoa</taxon>
        <taxon>Ecdysozoa</taxon>
        <taxon>Arthropoda</taxon>
        <taxon>Chelicerata</taxon>
        <taxon>Arachnida</taxon>
        <taxon>Acari</taxon>
        <taxon>Acariformes</taxon>
        <taxon>Trombidiformes</taxon>
        <taxon>Prostigmata</taxon>
        <taxon>Anystina</taxon>
        <taxon>Parasitengona</taxon>
        <taxon>Trombidioidea</taxon>
        <taxon>Trombidiidae</taxon>
        <taxon>Dinothrombium</taxon>
    </lineage>
</organism>
<evidence type="ECO:0000259" key="4">
    <source>
        <dbReference type="PROSITE" id="PS50089"/>
    </source>
</evidence>
<dbReference type="SMART" id="SM00184">
    <property type="entry name" value="RING"/>
    <property type="match status" value="1"/>
</dbReference>
<reference evidence="5 6" key="1">
    <citation type="journal article" date="2018" name="Gigascience">
        <title>Genomes of trombidid mites reveal novel predicted allergens and laterally-transferred genes associated with secondary metabolism.</title>
        <authorList>
            <person name="Dong X."/>
            <person name="Chaisiri K."/>
            <person name="Xia D."/>
            <person name="Armstrong S.D."/>
            <person name="Fang Y."/>
            <person name="Donnelly M.J."/>
            <person name="Kadowaki T."/>
            <person name="McGarry J.W."/>
            <person name="Darby A.C."/>
            <person name="Makepeace B.L."/>
        </authorList>
    </citation>
    <scope>NUCLEOTIDE SEQUENCE [LARGE SCALE GENOMIC DNA]</scope>
    <source>
        <strain evidence="5">UoL-WK</strain>
    </source>
</reference>
<keyword evidence="6" id="KW-1185">Reference proteome</keyword>
<evidence type="ECO:0000256" key="1">
    <source>
        <dbReference type="ARBA" id="ARBA00022771"/>
    </source>
</evidence>
<name>A0A3S3RF99_9ACAR</name>
<comment type="caution">
    <text evidence="5">The sequence shown here is derived from an EMBL/GenBank/DDBJ whole genome shotgun (WGS) entry which is preliminary data.</text>
</comment>
<dbReference type="Gene3D" id="3.30.40.10">
    <property type="entry name" value="Zinc/RING finger domain, C3HC4 (zinc finger)"/>
    <property type="match status" value="1"/>
</dbReference>
<feature type="domain" description="RING-type" evidence="4">
    <location>
        <begin position="37"/>
        <end position="77"/>
    </location>
</feature>
<evidence type="ECO:0000256" key="2">
    <source>
        <dbReference type="ARBA" id="ARBA00022833"/>
    </source>
</evidence>
<protein>
    <recommendedName>
        <fullName evidence="4">RING-type domain-containing protein</fullName>
    </recommendedName>
</protein>
<evidence type="ECO:0000313" key="5">
    <source>
        <dbReference type="EMBL" id="RWR98938.1"/>
    </source>
</evidence>
<dbReference type="PROSITE" id="PS50089">
    <property type="entry name" value="ZF_RING_2"/>
    <property type="match status" value="1"/>
</dbReference>
<keyword evidence="1 3" id="KW-0863">Zinc-finger</keyword>
<evidence type="ECO:0000313" key="6">
    <source>
        <dbReference type="Proteomes" id="UP000285301"/>
    </source>
</evidence>
<dbReference type="InterPro" id="IPR001841">
    <property type="entry name" value="Znf_RING"/>
</dbReference>
<proteinExistence type="predicted"/>
<accession>A0A3S3RF99</accession>
<keyword evidence="2" id="KW-0862">Zinc</keyword>